<feature type="region of interest" description="Disordered" evidence="1">
    <location>
        <begin position="139"/>
        <end position="168"/>
    </location>
</feature>
<reference evidence="2 3" key="1">
    <citation type="journal article" date="2019" name="Int. J. Syst. Evol. Microbiol.">
        <title>The Global Catalogue of Microorganisms (GCM) 10K type strain sequencing project: providing services to taxonomists for standard genome sequencing and annotation.</title>
        <authorList>
            <consortium name="The Broad Institute Genomics Platform"/>
            <consortium name="The Broad Institute Genome Sequencing Center for Infectious Disease"/>
            <person name="Wu L."/>
            <person name="Ma J."/>
        </authorList>
    </citation>
    <scope>NUCLEOTIDE SEQUENCE [LARGE SCALE GENOMIC DNA]</scope>
    <source>
        <strain evidence="2 3">IBRC-M 10256</strain>
    </source>
</reference>
<gene>
    <name evidence="2" type="ORF">ACFOUR_15055</name>
</gene>
<protein>
    <recommendedName>
        <fullName evidence="4">N-acetyltransferase domain-containing protein</fullName>
    </recommendedName>
</protein>
<dbReference type="AlphaFoldDB" id="A0ABD5NSD4"/>
<evidence type="ECO:0000313" key="3">
    <source>
        <dbReference type="Proteomes" id="UP001595846"/>
    </source>
</evidence>
<dbReference type="RefSeq" id="WP_256533192.1">
    <property type="nucleotide sequence ID" value="NZ_CP101824.1"/>
</dbReference>
<proteinExistence type="predicted"/>
<evidence type="ECO:0008006" key="4">
    <source>
        <dbReference type="Google" id="ProtNLM"/>
    </source>
</evidence>
<accession>A0ABD5NSD4</accession>
<organism evidence="2 3">
    <name type="scientific">Halovivax cerinus</name>
    <dbReference type="NCBI Taxonomy" id="1487865"/>
    <lineage>
        <taxon>Archaea</taxon>
        <taxon>Methanobacteriati</taxon>
        <taxon>Methanobacteriota</taxon>
        <taxon>Stenosarchaea group</taxon>
        <taxon>Halobacteria</taxon>
        <taxon>Halobacteriales</taxon>
        <taxon>Natrialbaceae</taxon>
        <taxon>Halovivax</taxon>
    </lineage>
</organism>
<feature type="compositionally biased region" description="Basic and acidic residues" evidence="1">
    <location>
        <begin position="45"/>
        <end position="55"/>
    </location>
</feature>
<feature type="region of interest" description="Disordered" evidence="1">
    <location>
        <begin position="35"/>
        <end position="68"/>
    </location>
</feature>
<evidence type="ECO:0000313" key="2">
    <source>
        <dbReference type="EMBL" id="MFC3959678.1"/>
    </source>
</evidence>
<name>A0ABD5NSD4_9EURY</name>
<dbReference type="EMBL" id="JBHSAQ010000013">
    <property type="protein sequence ID" value="MFC3959678.1"/>
    <property type="molecule type" value="Genomic_DNA"/>
</dbReference>
<comment type="caution">
    <text evidence="2">The sequence shown here is derived from an EMBL/GenBank/DDBJ whole genome shotgun (WGS) entry which is preliminary data.</text>
</comment>
<evidence type="ECO:0000256" key="1">
    <source>
        <dbReference type="SAM" id="MobiDB-lite"/>
    </source>
</evidence>
<keyword evidence="3" id="KW-1185">Reference proteome</keyword>
<dbReference type="GeneID" id="73902305"/>
<sequence length="168" mass="17957">MNVRTARESDAAALASLADVPASVIRTQIHDRTVRVAVEPSDGPTDDRTTGRREGATPSPVEFETESSRESVHGFVSFDAGRTSVFVTSLWGSTQAIHRLLDEPISFATVESMPVETVVSPDRTSCIEALLATGFEAVGDGPAFDGEPTKRYRLAEPGDSTRNDSSST</sequence>
<dbReference type="Proteomes" id="UP001595846">
    <property type="component" value="Unassembled WGS sequence"/>
</dbReference>
<feature type="compositionally biased region" description="Basic and acidic residues" evidence="1">
    <location>
        <begin position="147"/>
        <end position="162"/>
    </location>
</feature>